<feature type="domain" description="Peroxin/Ferlin" evidence="2">
    <location>
        <begin position="211"/>
        <end position="246"/>
    </location>
</feature>
<feature type="compositionally biased region" description="Basic residues" evidence="1">
    <location>
        <begin position="29"/>
        <end position="40"/>
    </location>
</feature>
<dbReference type="Proteomes" id="UP000030686">
    <property type="component" value="Unassembled WGS sequence"/>
</dbReference>
<evidence type="ECO:0000256" key="1">
    <source>
        <dbReference type="SAM" id="MobiDB-lite"/>
    </source>
</evidence>
<feature type="compositionally biased region" description="Polar residues" evidence="1">
    <location>
        <begin position="68"/>
        <end position="79"/>
    </location>
</feature>
<dbReference type="OMA" id="RWQFLTH"/>
<feature type="compositionally biased region" description="Polar residues" evidence="1">
    <location>
        <begin position="1"/>
        <end position="14"/>
    </location>
</feature>
<dbReference type="STRING" id="1365484.W6QBK9"/>
<organism evidence="3 4">
    <name type="scientific">Penicillium roqueforti (strain FM164)</name>
    <dbReference type="NCBI Taxonomy" id="1365484"/>
    <lineage>
        <taxon>Eukaryota</taxon>
        <taxon>Fungi</taxon>
        <taxon>Dikarya</taxon>
        <taxon>Ascomycota</taxon>
        <taxon>Pezizomycotina</taxon>
        <taxon>Eurotiomycetes</taxon>
        <taxon>Eurotiomycetidae</taxon>
        <taxon>Eurotiales</taxon>
        <taxon>Aspergillaceae</taxon>
        <taxon>Penicillium</taxon>
    </lineage>
</organism>
<feature type="compositionally biased region" description="Low complexity" evidence="1">
    <location>
        <begin position="82"/>
        <end position="95"/>
    </location>
</feature>
<reference evidence="3" key="1">
    <citation type="journal article" date="2014" name="Nat. Commun.">
        <title>Multiple recent horizontal transfers of a large genomic region in cheese making fungi.</title>
        <authorList>
            <person name="Cheeseman K."/>
            <person name="Ropars J."/>
            <person name="Renault P."/>
            <person name="Dupont J."/>
            <person name="Gouzy J."/>
            <person name="Branca A."/>
            <person name="Abraham A.L."/>
            <person name="Ceppi M."/>
            <person name="Conseiller E."/>
            <person name="Debuchy R."/>
            <person name="Malagnac F."/>
            <person name="Goarin A."/>
            <person name="Silar P."/>
            <person name="Lacoste S."/>
            <person name="Sallet E."/>
            <person name="Bensimon A."/>
            <person name="Giraud T."/>
            <person name="Brygoo Y."/>
        </authorList>
    </citation>
    <scope>NUCLEOTIDE SEQUENCE [LARGE SCALE GENOMIC DNA]</scope>
    <source>
        <strain evidence="3">FM164</strain>
    </source>
</reference>
<dbReference type="InterPro" id="IPR010482">
    <property type="entry name" value="TECPR1-like_DysF"/>
</dbReference>
<proteinExistence type="predicted"/>
<keyword evidence="4" id="KW-1185">Reference proteome</keyword>
<dbReference type="AlphaFoldDB" id="W6QBK9"/>
<feature type="compositionally biased region" description="Basic and acidic residues" evidence="1">
    <location>
        <begin position="57"/>
        <end position="67"/>
    </location>
</feature>
<dbReference type="Pfam" id="PF06398">
    <property type="entry name" value="Pex24p"/>
    <property type="match status" value="1"/>
</dbReference>
<name>W6QBK9_PENRF</name>
<accession>W6QBK9</accession>
<protein>
    <submittedName>
        <fullName evidence="3">Peroxin 23-like</fullName>
    </submittedName>
</protein>
<dbReference type="GO" id="GO:0007031">
    <property type="term" value="P:peroxisome organization"/>
    <property type="evidence" value="ECO:0007669"/>
    <property type="project" value="UniProtKB-ARBA"/>
</dbReference>
<dbReference type="SMART" id="SM00694">
    <property type="entry name" value="DysFC"/>
    <property type="match status" value="1"/>
</dbReference>
<feature type="region of interest" description="Disordered" evidence="1">
    <location>
        <begin position="1"/>
        <end position="136"/>
    </location>
</feature>
<dbReference type="OrthoDB" id="72441at2759"/>
<dbReference type="InterPro" id="IPR006614">
    <property type="entry name" value="Peroxin/Ferlin"/>
</dbReference>
<gene>
    <name evidence="3" type="ORF">PROQFM164_S03g000822</name>
</gene>
<sequence length="472" mass="53245">MERSTSISLVDNTVPQQPTGEGPPPGTSTHHHKSLTKHLSRASVHSQLAKRKYAKWQPDRLGIKPDTNDSLSRESSQVRGDSISASSTGEASGTGDIETADIAPSRVSTNNGSGNGSGQATGIGDQSNGHEDTKSRSEMDVLYENQRGWFAFGIPHYSHSSLLNFDPSPWMTRDRRVSPVNITNAQLPDPSWEWTWKTWYVDMSGDTDEQGWQYSFSFASSSWHGTQLWFHSFVRRRRWVRLRTKAHPRRNRDRSDFEKAHMLNEDYFTIHSSKARSREQSTAGLSRVDTGFLTHASATVDEESDVDEIADIPSLMHALKLASIDRERIDALKKFIEVGGDELYYLNDKIPDIMSMFLFQTSRWQFVTYLSDVIRGLSKTPTDSDKDADAVQRKKDNLARAAESCKHHITGPDFFKDDHGESGTELLDLTPVARHDTLMAKRPVLKERVRSMKRIFKGIPKAAEIGHEGHIY</sequence>
<evidence type="ECO:0000259" key="2">
    <source>
        <dbReference type="SMART" id="SM00694"/>
    </source>
</evidence>
<evidence type="ECO:0000313" key="3">
    <source>
        <dbReference type="EMBL" id="CDM34098.1"/>
    </source>
</evidence>
<dbReference type="GO" id="GO:0005778">
    <property type="term" value="C:peroxisomal membrane"/>
    <property type="evidence" value="ECO:0007669"/>
    <property type="project" value="UniProtKB-ARBA"/>
</dbReference>
<evidence type="ECO:0000313" key="4">
    <source>
        <dbReference type="Proteomes" id="UP000030686"/>
    </source>
</evidence>
<dbReference type="EMBL" id="HG792017">
    <property type="protein sequence ID" value="CDM34098.1"/>
    <property type="molecule type" value="Genomic_DNA"/>
</dbReference>